<evidence type="ECO:0000313" key="2">
    <source>
        <dbReference type="Proteomes" id="UP001430953"/>
    </source>
</evidence>
<organism evidence="1 2">
    <name type="scientific">Cardiocondyla obscurior</name>
    <dbReference type="NCBI Taxonomy" id="286306"/>
    <lineage>
        <taxon>Eukaryota</taxon>
        <taxon>Metazoa</taxon>
        <taxon>Ecdysozoa</taxon>
        <taxon>Arthropoda</taxon>
        <taxon>Hexapoda</taxon>
        <taxon>Insecta</taxon>
        <taxon>Pterygota</taxon>
        <taxon>Neoptera</taxon>
        <taxon>Endopterygota</taxon>
        <taxon>Hymenoptera</taxon>
        <taxon>Apocrita</taxon>
        <taxon>Aculeata</taxon>
        <taxon>Formicoidea</taxon>
        <taxon>Formicidae</taxon>
        <taxon>Myrmicinae</taxon>
        <taxon>Cardiocondyla</taxon>
    </lineage>
</organism>
<dbReference type="Proteomes" id="UP001430953">
    <property type="component" value="Unassembled WGS sequence"/>
</dbReference>
<keyword evidence="2" id="KW-1185">Reference proteome</keyword>
<comment type="caution">
    <text evidence="1">The sequence shown here is derived from an EMBL/GenBank/DDBJ whole genome shotgun (WGS) entry which is preliminary data.</text>
</comment>
<name>A0AAW2ET58_9HYME</name>
<dbReference type="AlphaFoldDB" id="A0AAW2ET58"/>
<evidence type="ECO:0000313" key="1">
    <source>
        <dbReference type="EMBL" id="KAL0106045.1"/>
    </source>
</evidence>
<sequence>MFADYFCRPRNERTPGARNRRYRRVSEYRGIYHRDRTGTPHYFCSRKIRTLPAARQFRGDRDRRRVSGRGGRWLHSKWRSVHADNSLHFFFFCLYPFQLAKYRV</sequence>
<protein>
    <submittedName>
        <fullName evidence="1">Uncharacterized protein</fullName>
    </submittedName>
</protein>
<reference evidence="1 2" key="1">
    <citation type="submission" date="2023-03" db="EMBL/GenBank/DDBJ databases">
        <title>High recombination rates correlate with genetic variation in Cardiocondyla obscurior ants.</title>
        <authorList>
            <person name="Errbii M."/>
        </authorList>
    </citation>
    <scope>NUCLEOTIDE SEQUENCE [LARGE SCALE GENOMIC DNA]</scope>
    <source>
        <strain evidence="1">Alpha-2009</strain>
        <tissue evidence="1">Whole body</tissue>
    </source>
</reference>
<proteinExistence type="predicted"/>
<gene>
    <name evidence="1" type="ORF">PUN28_016046</name>
</gene>
<accession>A0AAW2ET58</accession>
<dbReference type="EMBL" id="JADYXP020000018">
    <property type="protein sequence ID" value="KAL0106045.1"/>
    <property type="molecule type" value="Genomic_DNA"/>
</dbReference>